<name>A0A1M6A3Q3_9CLOT</name>
<dbReference type="AlphaFoldDB" id="A0A1M6A3Q3"/>
<reference evidence="2 3" key="1">
    <citation type="submission" date="2016-11" db="EMBL/GenBank/DDBJ databases">
        <authorList>
            <person name="Jaros S."/>
            <person name="Januszkiewicz K."/>
            <person name="Wedrychowicz H."/>
        </authorList>
    </citation>
    <scope>NUCLEOTIDE SEQUENCE [LARGE SCALE GENOMIC DNA]</scope>
    <source>
        <strain evidence="2 3">DSM 6191</strain>
    </source>
</reference>
<gene>
    <name evidence="2" type="ORF">SAMN02745941_03603</name>
</gene>
<accession>A0A1M6A3Q3</accession>
<dbReference type="EMBL" id="FQXU01000012">
    <property type="protein sequence ID" value="SHI31144.1"/>
    <property type="molecule type" value="Genomic_DNA"/>
</dbReference>
<keyword evidence="1" id="KW-1133">Transmembrane helix</keyword>
<feature type="transmembrane region" description="Helical" evidence="1">
    <location>
        <begin position="7"/>
        <end position="27"/>
    </location>
</feature>
<keyword evidence="1" id="KW-0472">Membrane</keyword>
<protein>
    <submittedName>
        <fullName evidence="2">Uncharacterized protein</fullName>
    </submittedName>
</protein>
<organism evidence="2 3">
    <name type="scientific">Clostridium intestinale DSM 6191</name>
    <dbReference type="NCBI Taxonomy" id="1121320"/>
    <lineage>
        <taxon>Bacteria</taxon>
        <taxon>Bacillati</taxon>
        <taxon>Bacillota</taxon>
        <taxon>Clostridia</taxon>
        <taxon>Eubacteriales</taxon>
        <taxon>Clostridiaceae</taxon>
        <taxon>Clostridium</taxon>
    </lineage>
</organism>
<dbReference type="Proteomes" id="UP000184241">
    <property type="component" value="Unassembled WGS sequence"/>
</dbReference>
<dbReference type="RefSeq" id="WP_073021743.1">
    <property type="nucleotide sequence ID" value="NZ_FQXU01000012.1"/>
</dbReference>
<evidence type="ECO:0000256" key="1">
    <source>
        <dbReference type="SAM" id="Phobius"/>
    </source>
</evidence>
<keyword evidence="1" id="KW-0812">Transmembrane</keyword>
<evidence type="ECO:0000313" key="3">
    <source>
        <dbReference type="Proteomes" id="UP000184241"/>
    </source>
</evidence>
<sequence length="180" mass="20730">MKKKRTKVLIIGSILLVICICIKFLFFRNVQYINKEYTGFYINNVTKENLGECSIQIKGISREVIITIFDNYPPNLTNTYGKRFNGFITIDGSKYPFSGRAGQKDDGSLSTDHYILSVKNSVKENEGYGISIYNNLSELYFQTSTGDIYESFNKEIVWATSEKVKDFNDIIDKLPPYYQK</sequence>
<proteinExistence type="predicted"/>
<evidence type="ECO:0000313" key="2">
    <source>
        <dbReference type="EMBL" id="SHI31144.1"/>
    </source>
</evidence>